<protein>
    <submittedName>
        <fullName evidence="1">Uncharacterized protein</fullName>
    </submittedName>
</protein>
<accession>A0A7W6KIS6</accession>
<comment type="caution">
    <text evidence="1">The sequence shown here is derived from an EMBL/GenBank/DDBJ whole genome shotgun (WGS) entry which is preliminary data.</text>
</comment>
<reference evidence="1 2" key="1">
    <citation type="submission" date="2020-08" db="EMBL/GenBank/DDBJ databases">
        <title>Genomic Encyclopedia of Type Strains, Phase IV (KMG-IV): sequencing the most valuable type-strain genomes for metagenomic binning, comparative biology and taxonomic classification.</title>
        <authorList>
            <person name="Goeker M."/>
        </authorList>
    </citation>
    <scope>NUCLEOTIDE SEQUENCE [LARGE SCALE GENOMIC DNA]</scope>
    <source>
        <strain evidence="1 2">DSM 28101</strain>
    </source>
</reference>
<organism evidence="1 2">
    <name type="scientific">Martelella radicis</name>
    <dbReference type="NCBI Taxonomy" id="1397476"/>
    <lineage>
        <taxon>Bacteria</taxon>
        <taxon>Pseudomonadati</taxon>
        <taxon>Pseudomonadota</taxon>
        <taxon>Alphaproteobacteria</taxon>
        <taxon>Hyphomicrobiales</taxon>
        <taxon>Aurantimonadaceae</taxon>
        <taxon>Martelella</taxon>
    </lineage>
</organism>
<name>A0A7W6KIS6_9HYPH</name>
<gene>
    <name evidence="1" type="ORF">GGR30_000560</name>
</gene>
<evidence type="ECO:0000313" key="2">
    <source>
        <dbReference type="Proteomes" id="UP000530571"/>
    </source>
</evidence>
<sequence length="32" mass="3436">MAKPKDPNAEWPRMIAFLKGGILGVLSATLLP</sequence>
<dbReference type="AlphaFoldDB" id="A0A7W6KIS6"/>
<dbReference type="EMBL" id="JACIDZ010000001">
    <property type="protein sequence ID" value="MBB4120665.1"/>
    <property type="molecule type" value="Genomic_DNA"/>
</dbReference>
<proteinExistence type="predicted"/>
<keyword evidence="2" id="KW-1185">Reference proteome</keyword>
<evidence type="ECO:0000313" key="1">
    <source>
        <dbReference type="EMBL" id="MBB4120665.1"/>
    </source>
</evidence>
<dbReference type="Proteomes" id="UP000530571">
    <property type="component" value="Unassembled WGS sequence"/>
</dbReference>